<feature type="domain" description="Methyltransferase type 11" evidence="1">
    <location>
        <begin position="66"/>
        <end position="160"/>
    </location>
</feature>
<comment type="caution">
    <text evidence="2">The sequence shown here is derived from an EMBL/GenBank/DDBJ whole genome shotgun (WGS) entry which is preliminary data.</text>
</comment>
<dbReference type="CDD" id="cd02440">
    <property type="entry name" value="AdoMet_MTases"/>
    <property type="match status" value="1"/>
</dbReference>
<organism evidence="2 3">
    <name type="scientific">Roseiconus lacunae</name>
    <dbReference type="NCBI Taxonomy" id="2605694"/>
    <lineage>
        <taxon>Bacteria</taxon>
        <taxon>Pseudomonadati</taxon>
        <taxon>Planctomycetota</taxon>
        <taxon>Planctomycetia</taxon>
        <taxon>Pirellulales</taxon>
        <taxon>Pirellulaceae</taxon>
        <taxon>Roseiconus</taxon>
    </lineage>
</organism>
<protein>
    <submittedName>
        <fullName evidence="2">Class I SAM-dependent methyltransferase</fullName>
    </submittedName>
</protein>
<keyword evidence="2" id="KW-0489">Methyltransferase</keyword>
<name>A0ABT7PE72_9BACT</name>
<dbReference type="Pfam" id="PF08241">
    <property type="entry name" value="Methyltransf_11"/>
    <property type="match status" value="1"/>
</dbReference>
<dbReference type="RefSeq" id="WP_149496740.1">
    <property type="nucleotide sequence ID" value="NZ_JASZZN010000003.1"/>
</dbReference>
<reference evidence="2 3" key="1">
    <citation type="submission" date="2023-06" db="EMBL/GenBank/DDBJ databases">
        <title>Roseiconus lacunae JC819 isolated from Gulf of Mannar region, Tamil Nadu.</title>
        <authorList>
            <person name="Pk S."/>
            <person name="Ch S."/>
            <person name="Ch V.R."/>
        </authorList>
    </citation>
    <scope>NUCLEOTIDE SEQUENCE [LARGE SCALE GENOMIC DNA]</scope>
    <source>
        <strain evidence="2 3">JC819</strain>
    </source>
</reference>
<dbReference type="Gene3D" id="3.40.50.150">
    <property type="entry name" value="Vaccinia Virus protein VP39"/>
    <property type="match status" value="1"/>
</dbReference>
<dbReference type="InterPro" id="IPR029063">
    <property type="entry name" value="SAM-dependent_MTases_sf"/>
</dbReference>
<dbReference type="InterPro" id="IPR013216">
    <property type="entry name" value="Methyltransf_11"/>
</dbReference>
<accession>A0ABT7PE72</accession>
<dbReference type="EMBL" id="JASZZN010000003">
    <property type="protein sequence ID" value="MDM4014793.1"/>
    <property type="molecule type" value="Genomic_DNA"/>
</dbReference>
<gene>
    <name evidence="2" type="ORF">QTN89_05080</name>
</gene>
<evidence type="ECO:0000259" key="1">
    <source>
        <dbReference type="Pfam" id="PF08241"/>
    </source>
</evidence>
<keyword evidence="2" id="KW-0808">Transferase</keyword>
<evidence type="ECO:0000313" key="3">
    <source>
        <dbReference type="Proteomes" id="UP001239462"/>
    </source>
</evidence>
<keyword evidence="3" id="KW-1185">Reference proteome</keyword>
<dbReference type="SUPFAM" id="SSF53335">
    <property type="entry name" value="S-adenosyl-L-methionine-dependent methyltransferases"/>
    <property type="match status" value="1"/>
</dbReference>
<dbReference type="Proteomes" id="UP001239462">
    <property type="component" value="Unassembled WGS sequence"/>
</dbReference>
<proteinExistence type="predicted"/>
<dbReference type="GO" id="GO:0008168">
    <property type="term" value="F:methyltransferase activity"/>
    <property type="evidence" value="ECO:0007669"/>
    <property type="project" value="UniProtKB-KW"/>
</dbReference>
<sequence>MRINDVLNYNRESWDKAVQDGNRWTQPVDSDVIARAKNGEFSIVLTPTIPVPTKWFPPLDGTSTLCLASAGGQQAPVLAAAGADVTVLDNSPNQLGQDQLVAEREGLEIKLVQGNMADLSCFRSESFDLVFHPCSNVFTPNILPVWKECYRVLRKGGILLAGFTNPVRYLFDDERKENGNLEVRYSLPYSDLDHQDEAHVEALIRSGSPLEFGHTLDDQIGGQLEAGFMLTGFYEDRYDDSDSDPLSRFMNTFIATRAIKPSGFVAA</sequence>
<dbReference type="GO" id="GO:0032259">
    <property type="term" value="P:methylation"/>
    <property type="evidence" value="ECO:0007669"/>
    <property type="project" value="UniProtKB-KW"/>
</dbReference>
<evidence type="ECO:0000313" key="2">
    <source>
        <dbReference type="EMBL" id="MDM4014793.1"/>
    </source>
</evidence>